<comment type="subcellular location">
    <subcellularLocation>
        <location evidence="1">Cell membrane</location>
        <topology evidence="1">Single-pass type II membrane protein</topology>
    </subcellularLocation>
</comment>
<evidence type="ECO:0000256" key="8">
    <source>
        <dbReference type="ARBA" id="ARBA00024235"/>
    </source>
</evidence>
<evidence type="ECO:0000313" key="12">
    <source>
        <dbReference type="Proteomes" id="UP000292298"/>
    </source>
</evidence>
<dbReference type="InterPro" id="IPR011990">
    <property type="entry name" value="TPR-like_helical_dom_sf"/>
</dbReference>
<dbReference type="SUPFAM" id="SSF48452">
    <property type="entry name" value="TPR-like"/>
    <property type="match status" value="1"/>
</dbReference>
<dbReference type="OrthoDB" id="9789675at2"/>
<evidence type="ECO:0000256" key="6">
    <source>
        <dbReference type="ARBA" id="ARBA00023186"/>
    </source>
</evidence>
<dbReference type="RefSeq" id="WP_130503167.1">
    <property type="nucleotide sequence ID" value="NZ_SHLI01000001.1"/>
</dbReference>
<dbReference type="AlphaFoldDB" id="A0A4Q8D0M0"/>
<comment type="caution">
    <text evidence="11">The sequence shown here is derived from an EMBL/GenBank/DDBJ whole genome shotgun (WGS) entry which is preliminary data.</text>
</comment>
<keyword evidence="2" id="KW-1003">Cell membrane</keyword>
<dbReference type="PANTHER" id="PTHR38035">
    <property type="entry name" value="UPF0070 PROTEIN YFGM"/>
    <property type="match status" value="1"/>
</dbReference>
<comment type="similarity">
    <text evidence="7">Belongs to the YfgM family.</text>
</comment>
<evidence type="ECO:0000256" key="1">
    <source>
        <dbReference type="ARBA" id="ARBA00004401"/>
    </source>
</evidence>
<protein>
    <recommendedName>
        <fullName evidence="8">Ancillary SecYEG translocon subunit</fullName>
    </recommendedName>
</protein>
<reference evidence="11 12" key="1">
    <citation type="submission" date="2019-02" db="EMBL/GenBank/DDBJ databases">
        <title>Genomic Encyclopedia of Type Strains, Phase IV (KMG-IV): sequencing the most valuable type-strain genomes for metagenomic binning, comparative biology and taxonomic classification.</title>
        <authorList>
            <person name="Goeker M."/>
        </authorList>
    </citation>
    <scope>NUCLEOTIDE SEQUENCE [LARGE SCALE GENOMIC DNA]</scope>
    <source>
        <strain evidence="11 12">DSM 21056</strain>
    </source>
</reference>
<evidence type="ECO:0000313" key="11">
    <source>
        <dbReference type="EMBL" id="RZU98891.1"/>
    </source>
</evidence>
<evidence type="ECO:0000256" key="4">
    <source>
        <dbReference type="ARBA" id="ARBA00022989"/>
    </source>
</evidence>
<keyword evidence="6" id="KW-0143">Chaperone</keyword>
<evidence type="ECO:0000256" key="2">
    <source>
        <dbReference type="ARBA" id="ARBA00022475"/>
    </source>
</evidence>
<sequence>MAYDDEEQLEAIRAWWHQYGRMVIIALIAALALVLGWQQWTAWQDRQAASASADYAAILASLNNDDREAAGNRLQTLRESHADSPYAAMATLAVATASLDAGEAEAAAGALRWLTGNQPDSPMSAVARLRLAEALRVAGDDEAALEAIEPLPSGPLRPRFLELQGDLEVALGNPGAAIDAYQQALESVSGQRRSLVEIKLLDLGGAPAS</sequence>
<feature type="transmembrane region" description="Helical" evidence="9">
    <location>
        <begin position="19"/>
        <end position="37"/>
    </location>
</feature>
<name>A0A4Q8D0M0_9GAMM</name>
<dbReference type="Proteomes" id="UP000292298">
    <property type="component" value="Unassembled WGS sequence"/>
</dbReference>
<dbReference type="Gene3D" id="1.25.40.10">
    <property type="entry name" value="Tetratricopeptide repeat domain"/>
    <property type="match status" value="1"/>
</dbReference>
<keyword evidence="4 9" id="KW-1133">Transmembrane helix</keyword>
<feature type="domain" description="Ancillary SecYEG translocon subunit/Cell division coordinator CpoB TPR" evidence="10">
    <location>
        <begin position="13"/>
        <end position="204"/>
    </location>
</feature>
<evidence type="ECO:0000256" key="5">
    <source>
        <dbReference type="ARBA" id="ARBA00023136"/>
    </source>
</evidence>
<gene>
    <name evidence="11" type="ORF">EV698_1155</name>
</gene>
<accession>A0A4Q8D0M0</accession>
<keyword evidence="3 9" id="KW-0812">Transmembrane</keyword>
<dbReference type="PIRSF" id="PIRSF006170">
    <property type="entry name" value="YfgM"/>
    <property type="match status" value="1"/>
</dbReference>
<keyword evidence="5 9" id="KW-0472">Membrane</keyword>
<evidence type="ECO:0000256" key="9">
    <source>
        <dbReference type="SAM" id="Phobius"/>
    </source>
</evidence>
<organism evidence="11 12">
    <name type="scientific">Spiribacter vilamensis</name>
    <dbReference type="NCBI Taxonomy" id="531306"/>
    <lineage>
        <taxon>Bacteria</taxon>
        <taxon>Pseudomonadati</taxon>
        <taxon>Pseudomonadota</taxon>
        <taxon>Gammaproteobacteria</taxon>
        <taxon>Chromatiales</taxon>
        <taxon>Ectothiorhodospiraceae</taxon>
        <taxon>Spiribacter</taxon>
    </lineage>
</organism>
<dbReference type="Pfam" id="PF09976">
    <property type="entry name" value="TPR_21"/>
    <property type="match status" value="1"/>
</dbReference>
<dbReference type="InterPro" id="IPR026039">
    <property type="entry name" value="YfgM"/>
</dbReference>
<evidence type="ECO:0000259" key="10">
    <source>
        <dbReference type="Pfam" id="PF09976"/>
    </source>
</evidence>
<evidence type="ECO:0000256" key="3">
    <source>
        <dbReference type="ARBA" id="ARBA00022692"/>
    </source>
</evidence>
<dbReference type="GO" id="GO:0005886">
    <property type="term" value="C:plasma membrane"/>
    <property type="evidence" value="ECO:0007669"/>
    <property type="project" value="UniProtKB-SubCell"/>
</dbReference>
<dbReference type="GO" id="GO:0044877">
    <property type="term" value="F:protein-containing complex binding"/>
    <property type="evidence" value="ECO:0007669"/>
    <property type="project" value="InterPro"/>
</dbReference>
<dbReference type="EMBL" id="SHLI01000001">
    <property type="protein sequence ID" value="RZU98891.1"/>
    <property type="molecule type" value="Genomic_DNA"/>
</dbReference>
<proteinExistence type="inferred from homology"/>
<dbReference type="InterPro" id="IPR018704">
    <property type="entry name" value="SecYEG/CpoB_TPR"/>
</dbReference>
<dbReference type="PANTHER" id="PTHR38035:SF1">
    <property type="entry name" value="ANCILLARY SECYEG TRANSLOCON SUBUNIT"/>
    <property type="match status" value="1"/>
</dbReference>
<keyword evidence="12" id="KW-1185">Reference proteome</keyword>
<evidence type="ECO:0000256" key="7">
    <source>
        <dbReference type="ARBA" id="ARBA00024197"/>
    </source>
</evidence>